<accession>A0ABV7ZK14</accession>
<evidence type="ECO:0000256" key="1">
    <source>
        <dbReference type="SAM" id="MobiDB-lite"/>
    </source>
</evidence>
<evidence type="ECO:0000313" key="3">
    <source>
        <dbReference type="Proteomes" id="UP001595783"/>
    </source>
</evidence>
<dbReference type="Proteomes" id="UP001595783">
    <property type="component" value="Unassembled WGS sequence"/>
</dbReference>
<name>A0ABV7ZK14_9HELI</name>
<evidence type="ECO:0000313" key="2">
    <source>
        <dbReference type="EMBL" id="MFC3848421.1"/>
    </source>
</evidence>
<keyword evidence="3" id="KW-1185">Reference proteome</keyword>
<sequence length="169" mass="18512">GYQGVHIGFDFKGVPSEVQLHTPKSWKVKKALDPLYKAKRRLQLEGKLTKKDLKEFKRKMKSMAQESDLDSSLLTSFKLTSPQASSVTSVLEKKSWVDSNATQEPPLNSKAGSSSESENAYNLRESKLNQKSTSLTGGKGIDTDIQTPLNESSTSPLKITPKASGRGVL</sequence>
<gene>
    <name evidence="2" type="ORF">ACFOPX_07850</name>
</gene>
<comment type="caution">
    <text evidence="2">The sequence shown here is derived from an EMBL/GenBank/DDBJ whole genome shotgun (WGS) entry which is preliminary data.</text>
</comment>
<reference evidence="3" key="1">
    <citation type="journal article" date="2019" name="Int. J. Syst. Evol. Microbiol.">
        <title>The Global Catalogue of Microorganisms (GCM) 10K type strain sequencing project: providing services to taxonomists for standard genome sequencing and annotation.</title>
        <authorList>
            <consortium name="The Broad Institute Genomics Platform"/>
            <consortium name="The Broad Institute Genome Sequencing Center for Infectious Disease"/>
            <person name="Wu L."/>
            <person name="Ma J."/>
        </authorList>
    </citation>
    <scope>NUCLEOTIDE SEQUENCE [LARGE SCALE GENOMIC DNA]</scope>
    <source>
        <strain evidence="3">CCUG 53816</strain>
    </source>
</reference>
<feature type="compositionally biased region" description="Polar residues" evidence="1">
    <location>
        <begin position="97"/>
        <end position="120"/>
    </location>
</feature>
<dbReference type="EMBL" id="JBHRZO010000052">
    <property type="protein sequence ID" value="MFC3848421.1"/>
    <property type="molecule type" value="Genomic_DNA"/>
</dbReference>
<feature type="region of interest" description="Disordered" evidence="1">
    <location>
        <begin position="81"/>
        <end position="169"/>
    </location>
</feature>
<organism evidence="2 3">
    <name type="scientific">Helicobacter baculiformis</name>
    <dbReference type="NCBI Taxonomy" id="427351"/>
    <lineage>
        <taxon>Bacteria</taxon>
        <taxon>Pseudomonadati</taxon>
        <taxon>Campylobacterota</taxon>
        <taxon>Epsilonproteobacteria</taxon>
        <taxon>Campylobacterales</taxon>
        <taxon>Helicobacteraceae</taxon>
        <taxon>Helicobacter</taxon>
    </lineage>
</organism>
<feature type="non-terminal residue" evidence="2">
    <location>
        <position position="1"/>
    </location>
</feature>
<feature type="compositionally biased region" description="Polar residues" evidence="1">
    <location>
        <begin position="144"/>
        <end position="157"/>
    </location>
</feature>
<protein>
    <submittedName>
        <fullName evidence="2">Uncharacterized protein</fullName>
    </submittedName>
</protein>
<proteinExistence type="predicted"/>